<evidence type="ECO:0000313" key="14">
    <source>
        <dbReference type="EMBL" id="NJC06190.1"/>
    </source>
</evidence>
<feature type="region of interest" description="Disordered" evidence="12">
    <location>
        <begin position="222"/>
        <end position="304"/>
    </location>
</feature>
<dbReference type="InterPro" id="IPR011812">
    <property type="entry name" value="Pep_trsgly"/>
</dbReference>
<comment type="caution">
    <text evidence="14">The sequence shown here is derived from an EMBL/GenBank/DDBJ whole genome shotgun (WGS) entry which is preliminary data.</text>
</comment>
<feature type="compositionally biased region" description="Low complexity" evidence="12">
    <location>
        <begin position="281"/>
        <end position="297"/>
    </location>
</feature>
<evidence type="ECO:0000259" key="13">
    <source>
        <dbReference type="Pfam" id="PF00912"/>
    </source>
</evidence>
<dbReference type="GO" id="GO:0005886">
    <property type="term" value="C:plasma membrane"/>
    <property type="evidence" value="ECO:0007669"/>
    <property type="project" value="UniProtKB-SubCell"/>
</dbReference>
<protein>
    <recommendedName>
        <fullName evidence="11">Biosynthetic peptidoglycan transglycosylase</fullName>
        <ecNumber evidence="11">2.4.99.28</ecNumber>
    </recommendedName>
    <alternativeName>
        <fullName evidence="11">Glycan polymerase</fullName>
    </alternativeName>
    <alternativeName>
        <fullName evidence="11">Peptidoglycan glycosyltransferase MtgA</fullName>
        <shortName evidence="11">PGT</shortName>
    </alternativeName>
</protein>
<dbReference type="PANTHER" id="PTHR30400">
    <property type="entry name" value="MONOFUNCTIONAL BIOSYNTHETIC PEPTIDOGLYCAN TRANSGLYCOSYLASE"/>
    <property type="match status" value="1"/>
</dbReference>
<keyword evidence="15" id="KW-1185">Reference proteome</keyword>
<dbReference type="GO" id="GO:0009252">
    <property type="term" value="P:peptidoglycan biosynthetic process"/>
    <property type="evidence" value="ECO:0007669"/>
    <property type="project" value="UniProtKB-UniRule"/>
</dbReference>
<dbReference type="Gene3D" id="1.10.3810.10">
    <property type="entry name" value="Biosynthetic peptidoglycan transglycosylase-like"/>
    <property type="match status" value="1"/>
</dbReference>
<dbReference type="GO" id="GO:0008955">
    <property type="term" value="F:peptidoglycan glycosyltransferase activity"/>
    <property type="evidence" value="ECO:0007669"/>
    <property type="project" value="UniProtKB-UniRule"/>
</dbReference>
<keyword evidence="10 11" id="KW-0961">Cell wall biogenesis/degradation</keyword>
<proteinExistence type="inferred from homology"/>
<evidence type="ECO:0000313" key="15">
    <source>
        <dbReference type="Proteomes" id="UP000558192"/>
    </source>
</evidence>
<keyword evidence="5 11" id="KW-0812">Transmembrane</keyword>
<dbReference type="GO" id="GO:0009274">
    <property type="term" value="C:peptidoglycan-based cell wall"/>
    <property type="evidence" value="ECO:0007669"/>
    <property type="project" value="InterPro"/>
</dbReference>
<dbReference type="InterPro" id="IPR001264">
    <property type="entry name" value="Glyco_trans_51"/>
</dbReference>
<accession>A0A7X5Y943</accession>
<comment type="similarity">
    <text evidence="11">Belongs to the glycosyltransferase 51 family.</text>
</comment>
<evidence type="ECO:0000256" key="9">
    <source>
        <dbReference type="ARBA" id="ARBA00023136"/>
    </source>
</evidence>
<evidence type="ECO:0000256" key="3">
    <source>
        <dbReference type="ARBA" id="ARBA00022676"/>
    </source>
</evidence>
<evidence type="ECO:0000256" key="11">
    <source>
        <dbReference type="HAMAP-Rule" id="MF_00766"/>
    </source>
</evidence>
<dbReference type="EC" id="2.4.99.28" evidence="11"/>
<sequence length="304" mass="32654">MLGLVKLIVGLLILSALWVLLYRFVNPPITATMMADVMAGRGAEREWMGLDEIDRDMVRAAVGGEDSKYCAHSGFDWDAITDAARRNASGGRIRGGSTISQQTAKNVFLWQGGGYVRKGMEAWFTFLIEQLWGKRRIMEVYLNVAETGIGTYGVNAGSHRYFGHDASAMTRTEAARMAAVLPLPKGRDAIAPRGFTRRYGNSIAGRIGTVARDGLDNCVYAGTAAPRDRTPPPSKGPVTLPGSDVETSTPPPPPPREVIDQLPAASETLPEAPPEEPVGDELAPAEQPSQAEPAAEPEQPDNGL</sequence>
<keyword evidence="4 11" id="KW-0808">Transferase</keyword>
<evidence type="ECO:0000256" key="5">
    <source>
        <dbReference type="ARBA" id="ARBA00022692"/>
    </source>
</evidence>
<dbReference type="GO" id="GO:0071555">
    <property type="term" value="P:cell wall organization"/>
    <property type="evidence" value="ECO:0007669"/>
    <property type="project" value="UniProtKB-KW"/>
</dbReference>
<comment type="catalytic activity">
    <reaction evidence="11">
        <text>[GlcNAc-(1-&gt;4)-Mur2Ac(oyl-L-Ala-gamma-D-Glu-L-Lys-D-Ala-D-Ala)](n)-di-trans,octa-cis-undecaprenyl diphosphate + beta-D-GlcNAc-(1-&gt;4)-Mur2Ac(oyl-L-Ala-gamma-D-Glu-L-Lys-D-Ala-D-Ala)-di-trans,octa-cis-undecaprenyl diphosphate = [GlcNAc-(1-&gt;4)-Mur2Ac(oyl-L-Ala-gamma-D-Glu-L-Lys-D-Ala-D-Ala)](n+1)-di-trans,octa-cis-undecaprenyl diphosphate + di-trans,octa-cis-undecaprenyl diphosphate + H(+)</text>
        <dbReference type="Rhea" id="RHEA:23708"/>
        <dbReference type="Rhea" id="RHEA-COMP:9602"/>
        <dbReference type="Rhea" id="RHEA-COMP:9603"/>
        <dbReference type="ChEBI" id="CHEBI:15378"/>
        <dbReference type="ChEBI" id="CHEBI:58405"/>
        <dbReference type="ChEBI" id="CHEBI:60033"/>
        <dbReference type="ChEBI" id="CHEBI:78435"/>
        <dbReference type="EC" id="2.4.99.28"/>
    </reaction>
</comment>
<keyword evidence="9 11" id="KW-0472">Membrane</keyword>
<dbReference type="NCBIfam" id="TIGR02070">
    <property type="entry name" value="mono_pep_trsgly"/>
    <property type="match status" value="1"/>
</dbReference>
<dbReference type="InterPro" id="IPR023346">
    <property type="entry name" value="Lysozyme-like_dom_sf"/>
</dbReference>
<dbReference type="HAMAP" id="MF_00766">
    <property type="entry name" value="PGT_MtgA"/>
    <property type="match status" value="1"/>
</dbReference>
<keyword evidence="7 11" id="KW-0573">Peptidoglycan synthesis</keyword>
<dbReference type="RefSeq" id="WP_425338719.1">
    <property type="nucleotide sequence ID" value="NZ_JAATJC010000001.1"/>
</dbReference>
<keyword evidence="1 11" id="KW-1003">Cell membrane</keyword>
<evidence type="ECO:0000256" key="4">
    <source>
        <dbReference type="ARBA" id="ARBA00022679"/>
    </source>
</evidence>
<evidence type="ECO:0000256" key="6">
    <source>
        <dbReference type="ARBA" id="ARBA00022960"/>
    </source>
</evidence>
<evidence type="ECO:0000256" key="2">
    <source>
        <dbReference type="ARBA" id="ARBA00022519"/>
    </source>
</evidence>
<dbReference type="AlphaFoldDB" id="A0A7X5Y943"/>
<evidence type="ECO:0000256" key="1">
    <source>
        <dbReference type="ARBA" id="ARBA00022475"/>
    </source>
</evidence>
<name>A0A7X5Y943_9SPHN</name>
<keyword evidence="3 11" id="KW-0328">Glycosyltransferase</keyword>
<evidence type="ECO:0000256" key="10">
    <source>
        <dbReference type="ARBA" id="ARBA00023316"/>
    </source>
</evidence>
<dbReference type="InterPro" id="IPR036950">
    <property type="entry name" value="PBP_transglycosylase"/>
</dbReference>
<comment type="pathway">
    <text evidence="11">Cell wall biogenesis; peptidoglycan biosynthesis.</text>
</comment>
<dbReference type="Pfam" id="PF00912">
    <property type="entry name" value="Transgly"/>
    <property type="match status" value="1"/>
</dbReference>
<comment type="subcellular location">
    <subcellularLocation>
        <location evidence="11">Cell inner membrane</location>
        <topology evidence="11">Single-pass membrane protein</topology>
    </subcellularLocation>
</comment>
<reference evidence="14 15" key="1">
    <citation type="submission" date="2020-03" db="EMBL/GenBank/DDBJ databases">
        <title>Genomic Encyclopedia of Type Strains, Phase IV (KMG-IV): sequencing the most valuable type-strain genomes for metagenomic binning, comparative biology and taxonomic classification.</title>
        <authorList>
            <person name="Goeker M."/>
        </authorList>
    </citation>
    <scope>NUCLEOTIDE SEQUENCE [LARGE SCALE GENOMIC DNA]</scope>
    <source>
        <strain evidence="14 15">DSM 16846</strain>
    </source>
</reference>
<keyword evidence="6 11" id="KW-0133">Cell shape</keyword>
<organism evidence="14 15">
    <name type="scientific">Sphingomonas kaistensis</name>
    <dbReference type="NCBI Taxonomy" id="298708"/>
    <lineage>
        <taxon>Bacteria</taxon>
        <taxon>Pseudomonadati</taxon>
        <taxon>Pseudomonadota</taxon>
        <taxon>Alphaproteobacteria</taxon>
        <taxon>Sphingomonadales</taxon>
        <taxon>Sphingomonadaceae</taxon>
        <taxon>Sphingomonas</taxon>
    </lineage>
</organism>
<dbReference type="UniPathway" id="UPA00219"/>
<comment type="function">
    <text evidence="11">Peptidoglycan polymerase that catalyzes glycan chain elongation from lipid-linked precursors.</text>
</comment>
<keyword evidence="2 11" id="KW-0997">Cell inner membrane</keyword>
<dbReference type="Proteomes" id="UP000558192">
    <property type="component" value="Unassembled WGS sequence"/>
</dbReference>
<evidence type="ECO:0000256" key="12">
    <source>
        <dbReference type="SAM" id="MobiDB-lite"/>
    </source>
</evidence>
<dbReference type="GO" id="GO:0016763">
    <property type="term" value="F:pentosyltransferase activity"/>
    <property type="evidence" value="ECO:0007669"/>
    <property type="project" value="InterPro"/>
</dbReference>
<dbReference type="SUPFAM" id="SSF53955">
    <property type="entry name" value="Lysozyme-like"/>
    <property type="match status" value="1"/>
</dbReference>
<dbReference type="PANTHER" id="PTHR30400:SF0">
    <property type="entry name" value="BIOSYNTHETIC PEPTIDOGLYCAN TRANSGLYCOSYLASE"/>
    <property type="match status" value="1"/>
</dbReference>
<keyword evidence="8 11" id="KW-1133">Transmembrane helix</keyword>
<feature type="transmembrane region" description="Helical" evidence="11">
    <location>
        <begin position="7"/>
        <end position="25"/>
    </location>
</feature>
<dbReference type="EMBL" id="JAATJC010000001">
    <property type="protein sequence ID" value="NJC06190.1"/>
    <property type="molecule type" value="Genomic_DNA"/>
</dbReference>
<evidence type="ECO:0000256" key="8">
    <source>
        <dbReference type="ARBA" id="ARBA00022989"/>
    </source>
</evidence>
<feature type="domain" description="Glycosyl transferase family 51" evidence="13">
    <location>
        <begin position="41"/>
        <end position="189"/>
    </location>
</feature>
<dbReference type="GO" id="GO:0008360">
    <property type="term" value="P:regulation of cell shape"/>
    <property type="evidence" value="ECO:0007669"/>
    <property type="project" value="UniProtKB-KW"/>
</dbReference>
<evidence type="ECO:0000256" key="7">
    <source>
        <dbReference type="ARBA" id="ARBA00022984"/>
    </source>
</evidence>
<gene>
    <name evidence="11" type="primary">mtgA</name>
    <name evidence="14" type="ORF">GGQ97_001983</name>
</gene>